<dbReference type="GO" id="GO:0051028">
    <property type="term" value="P:mRNA transport"/>
    <property type="evidence" value="ECO:0007669"/>
    <property type="project" value="UniProtKB-KW"/>
</dbReference>
<evidence type="ECO:0000313" key="9">
    <source>
        <dbReference type="EMBL" id="KAF2083924.1"/>
    </source>
</evidence>
<keyword evidence="10" id="KW-1185">Reference proteome</keyword>
<protein>
    <recommendedName>
        <fullName evidence="11">Nucleoporin Nup54 alpha-helical domain-containing protein</fullName>
    </recommendedName>
</protein>
<proteinExistence type="predicted"/>
<evidence type="ECO:0000256" key="2">
    <source>
        <dbReference type="ARBA" id="ARBA00022448"/>
    </source>
</evidence>
<keyword evidence="5" id="KW-0811">Translocation</keyword>
<feature type="region of interest" description="Disordered" evidence="8">
    <location>
        <begin position="18"/>
        <end position="194"/>
    </location>
</feature>
<dbReference type="GO" id="GO:0017056">
    <property type="term" value="F:structural constituent of nuclear pore"/>
    <property type="evidence" value="ECO:0007669"/>
    <property type="project" value="InterPro"/>
</dbReference>
<evidence type="ECO:0000313" key="10">
    <source>
        <dbReference type="Proteomes" id="UP000799776"/>
    </source>
</evidence>
<feature type="compositionally biased region" description="Polar residues" evidence="8">
    <location>
        <begin position="18"/>
        <end position="56"/>
    </location>
</feature>
<dbReference type="GO" id="GO:0008139">
    <property type="term" value="F:nuclear localization sequence binding"/>
    <property type="evidence" value="ECO:0007669"/>
    <property type="project" value="InterPro"/>
</dbReference>
<evidence type="ECO:0000256" key="3">
    <source>
        <dbReference type="ARBA" id="ARBA00022816"/>
    </source>
</evidence>
<dbReference type="InterPro" id="IPR024882">
    <property type="entry name" value="NUP58/p45/49"/>
</dbReference>
<keyword evidence="4" id="KW-0653">Protein transport</keyword>
<evidence type="ECO:0000256" key="1">
    <source>
        <dbReference type="ARBA" id="ARBA00004567"/>
    </source>
</evidence>
<organism evidence="9 10">
    <name type="scientific">Saccharata proteae CBS 121410</name>
    <dbReference type="NCBI Taxonomy" id="1314787"/>
    <lineage>
        <taxon>Eukaryota</taxon>
        <taxon>Fungi</taxon>
        <taxon>Dikarya</taxon>
        <taxon>Ascomycota</taxon>
        <taxon>Pezizomycotina</taxon>
        <taxon>Dothideomycetes</taxon>
        <taxon>Dothideomycetes incertae sedis</taxon>
        <taxon>Botryosphaeriales</taxon>
        <taxon>Saccharataceae</taxon>
        <taxon>Saccharata</taxon>
    </lineage>
</organism>
<evidence type="ECO:0008006" key="11">
    <source>
        <dbReference type="Google" id="ProtNLM"/>
    </source>
</evidence>
<dbReference type="AlphaFoldDB" id="A0A9P4LUA3"/>
<evidence type="ECO:0000256" key="4">
    <source>
        <dbReference type="ARBA" id="ARBA00022927"/>
    </source>
</evidence>
<feature type="compositionally biased region" description="Low complexity" evidence="8">
    <location>
        <begin position="171"/>
        <end position="192"/>
    </location>
</feature>
<keyword evidence="7" id="KW-0539">Nucleus</keyword>
<sequence>MALGSSLSINTGGSLFGNNTNTSQPAGGSLFGASTNTSQPTSQPAQNADTTGSSLFGGSLAKPAQTGSLFGNTSTQPQQTGSLFGGTLGQNQSQPQQPQSQQSGGLFGNTGQQNQSSTPSLFGGSTTQNQTQNKPSLFSSTPASQPQQSNSLFGNTMSNNAQKPPASNLFGNVTQGNNNQSQNQGQKQLGAQVPKDQVRGITRFGDLYESHAKEIEAVDDFIQQQISAHDQCQAFLSGNIKEQLAYLPNDVEFVSGKVEAVETALDNDSRAIKNLRDVVRADIEDARITFRVCEQVKTPEQYRYTGLTWNTINPRGPNQGSVPGQDGATDEESTDLVQYFLNKAKQYDGSLDMQTRLLGEIEQHLRTVEANTLQQTHELLMRRNAAAAGGEEHSGGKVRELAALFGEIQRAILTQAKKVGECREKVVETTLGNAGAGGLGF</sequence>
<dbReference type="Proteomes" id="UP000799776">
    <property type="component" value="Unassembled WGS sequence"/>
</dbReference>
<comment type="subcellular location">
    <subcellularLocation>
        <location evidence="1">Nucleus</location>
        <location evidence="1">Nuclear pore complex</location>
    </subcellularLocation>
</comment>
<keyword evidence="3" id="KW-0509">mRNA transport</keyword>
<evidence type="ECO:0000256" key="5">
    <source>
        <dbReference type="ARBA" id="ARBA00023010"/>
    </source>
</evidence>
<evidence type="ECO:0000256" key="6">
    <source>
        <dbReference type="ARBA" id="ARBA00023132"/>
    </source>
</evidence>
<evidence type="ECO:0000256" key="8">
    <source>
        <dbReference type="SAM" id="MobiDB-lite"/>
    </source>
</evidence>
<keyword evidence="2" id="KW-0813">Transport</keyword>
<dbReference type="GO" id="GO:0005643">
    <property type="term" value="C:nuclear pore"/>
    <property type="evidence" value="ECO:0007669"/>
    <property type="project" value="UniProtKB-SubCell"/>
</dbReference>
<dbReference type="PANTHER" id="PTHR13437">
    <property type="entry name" value="NUCLEOPORIN P58/P45 NUCLEOPORIN-LIKE PROTEIN 1"/>
    <property type="match status" value="1"/>
</dbReference>
<gene>
    <name evidence="9" type="ORF">K490DRAFT_76209</name>
</gene>
<dbReference type="PANTHER" id="PTHR13437:SF2">
    <property type="entry name" value="NUCLEOPORIN P58_P45"/>
    <property type="match status" value="1"/>
</dbReference>
<dbReference type="Pfam" id="PF13634">
    <property type="entry name" value="Nucleoporin_FG"/>
    <property type="match status" value="2"/>
</dbReference>
<feature type="compositionally biased region" description="Low complexity" evidence="8">
    <location>
        <begin position="89"/>
        <end position="104"/>
    </location>
</feature>
<accession>A0A9P4LUA3</accession>
<name>A0A9P4LUA3_9PEZI</name>
<comment type="caution">
    <text evidence="9">The sequence shown here is derived from an EMBL/GenBank/DDBJ whole genome shotgun (WGS) entry which is preliminary data.</text>
</comment>
<feature type="compositionally biased region" description="Polar residues" evidence="8">
    <location>
        <begin position="109"/>
        <end position="162"/>
    </location>
</feature>
<evidence type="ECO:0000256" key="7">
    <source>
        <dbReference type="ARBA" id="ARBA00023242"/>
    </source>
</evidence>
<dbReference type="InterPro" id="IPR025574">
    <property type="entry name" value="Nucleoporin_FG_rpt"/>
</dbReference>
<feature type="compositionally biased region" description="Polar residues" evidence="8">
    <location>
        <begin position="65"/>
        <end position="82"/>
    </location>
</feature>
<dbReference type="OrthoDB" id="2538017at2759"/>
<dbReference type="Pfam" id="PF21121">
    <property type="entry name" value="Nup49_C"/>
    <property type="match status" value="1"/>
</dbReference>
<reference evidence="9" key="1">
    <citation type="journal article" date="2020" name="Stud. Mycol.">
        <title>101 Dothideomycetes genomes: a test case for predicting lifestyles and emergence of pathogens.</title>
        <authorList>
            <person name="Haridas S."/>
            <person name="Albert R."/>
            <person name="Binder M."/>
            <person name="Bloem J."/>
            <person name="Labutti K."/>
            <person name="Salamov A."/>
            <person name="Andreopoulos B."/>
            <person name="Baker S."/>
            <person name="Barry K."/>
            <person name="Bills G."/>
            <person name="Bluhm B."/>
            <person name="Cannon C."/>
            <person name="Castanera R."/>
            <person name="Culley D."/>
            <person name="Daum C."/>
            <person name="Ezra D."/>
            <person name="Gonzalez J."/>
            <person name="Henrissat B."/>
            <person name="Kuo A."/>
            <person name="Liang C."/>
            <person name="Lipzen A."/>
            <person name="Lutzoni F."/>
            <person name="Magnuson J."/>
            <person name="Mondo S."/>
            <person name="Nolan M."/>
            <person name="Ohm R."/>
            <person name="Pangilinan J."/>
            <person name="Park H.-J."/>
            <person name="Ramirez L."/>
            <person name="Alfaro M."/>
            <person name="Sun H."/>
            <person name="Tritt A."/>
            <person name="Yoshinaga Y."/>
            <person name="Zwiers L.-H."/>
            <person name="Turgeon B."/>
            <person name="Goodwin S."/>
            <person name="Spatafora J."/>
            <person name="Crous P."/>
            <person name="Grigoriev I."/>
        </authorList>
    </citation>
    <scope>NUCLEOTIDE SEQUENCE</scope>
    <source>
        <strain evidence="9">CBS 121410</strain>
    </source>
</reference>
<keyword evidence="6" id="KW-0906">Nuclear pore complex</keyword>
<dbReference type="GO" id="GO:0015031">
    <property type="term" value="P:protein transport"/>
    <property type="evidence" value="ECO:0007669"/>
    <property type="project" value="UniProtKB-KW"/>
</dbReference>
<dbReference type="EMBL" id="ML978751">
    <property type="protein sequence ID" value="KAF2083924.1"/>
    <property type="molecule type" value="Genomic_DNA"/>
</dbReference>